<sequence>MAYHQRSASTPSSPRSNKPEIEKELQSLSTVTSSPSATIDTTCDGLRRLEGIYICIEEMMCIPSNQVTLCQTLQRKAVDAEIGRSLVLLDLCNSMQESFMELKMTVQQLLLALSRGEDASSQVKAYSRLSKKAQKQFKKVSKKAFSDDKDCRVVMLMAEAREISISLLETTCRILAKQVEMPKAFLKSKFVCGEEQLRVLECSIGGCSVVRHYESRPVLISSGGSQAQPRPRRHCLNSPPLSSFEKNNNFLYEIRLGEY</sequence>
<dbReference type="Proteomes" id="UP001732700">
    <property type="component" value="Chromosome 7A"/>
</dbReference>
<organism evidence="1 2">
    <name type="scientific">Avena sativa</name>
    <name type="common">Oat</name>
    <dbReference type="NCBI Taxonomy" id="4498"/>
    <lineage>
        <taxon>Eukaryota</taxon>
        <taxon>Viridiplantae</taxon>
        <taxon>Streptophyta</taxon>
        <taxon>Embryophyta</taxon>
        <taxon>Tracheophyta</taxon>
        <taxon>Spermatophyta</taxon>
        <taxon>Magnoliopsida</taxon>
        <taxon>Liliopsida</taxon>
        <taxon>Poales</taxon>
        <taxon>Poaceae</taxon>
        <taxon>BOP clade</taxon>
        <taxon>Pooideae</taxon>
        <taxon>Poodae</taxon>
        <taxon>Poeae</taxon>
        <taxon>Poeae Chloroplast Group 1 (Aveneae type)</taxon>
        <taxon>Aveninae</taxon>
        <taxon>Avena</taxon>
    </lineage>
</organism>
<dbReference type="EnsemblPlants" id="AVESA.00010b.r2.7AG1221880.1">
    <property type="protein sequence ID" value="AVESA.00010b.r2.7AG1221880.1.CDS"/>
    <property type="gene ID" value="AVESA.00010b.r2.7AG1221880"/>
</dbReference>
<evidence type="ECO:0000313" key="1">
    <source>
        <dbReference type="EnsemblPlants" id="AVESA.00010b.r2.7AG1221880.1.CDS"/>
    </source>
</evidence>
<evidence type="ECO:0000313" key="2">
    <source>
        <dbReference type="Proteomes" id="UP001732700"/>
    </source>
</evidence>
<keyword evidence="2" id="KW-1185">Reference proteome</keyword>
<name>A0ACD5ZTP6_AVESA</name>
<accession>A0ACD5ZTP6</accession>
<reference evidence="1" key="2">
    <citation type="submission" date="2025-09" db="UniProtKB">
        <authorList>
            <consortium name="EnsemblPlants"/>
        </authorList>
    </citation>
    <scope>IDENTIFICATION</scope>
</reference>
<reference evidence="1" key="1">
    <citation type="submission" date="2021-05" db="EMBL/GenBank/DDBJ databases">
        <authorList>
            <person name="Scholz U."/>
            <person name="Mascher M."/>
            <person name="Fiebig A."/>
        </authorList>
    </citation>
    <scope>NUCLEOTIDE SEQUENCE [LARGE SCALE GENOMIC DNA]</scope>
</reference>
<proteinExistence type="predicted"/>
<protein>
    <submittedName>
        <fullName evidence="1">Uncharacterized protein</fullName>
    </submittedName>
</protein>